<dbReference type="Pfam" id="PF03171">
    <property type="entry name" value="2OG-FeII_Oxy"/>
    <property type="match status" value="1"/>
</dbReference>
<dbReference type="Gene3D" id="2.60.120.330">
    <property type="entry name" value="B-lactam Antibiotic, Isopenicillin N Synthase, Chain"/>
    <property type="match status" value="1"/>
</dbReference>
<dbReference type="InterPro" id="IPR027443">
    <property type="entry name" value="IPNS-like_sf"/>
</dbReference>
<dbReference type="GO" id="GO:0016491">
    <property type="term" value="F:oxidoreductase activity"/>
    <property type="evidence" value="ECO:0007669"/>
    <property type="project" value="UniProtKB-KW"/>
</dbReference>
<proteinExistence type="inferred from homology"/>
<feature type="compositionally biased region" description="Polar residues" evidence="2">
    <location>
        <begin position="1"/>
        <end position="15"/>
    </location>
</feature>
<feature type="domain" description="Fe2OG dioxygenase" evidence="3">
    <location>
        <begin position="205"/>
        <end position="317"/>
    </location>
</feature>
<dbReference type="Pfam" id="PF14226">
    <property type="entry name" value="DIOX_N"/>
    <property type="match status" value="1"/>
</dbReference>
<dbReference type="PANTHER" id="PTHR47990">
    <property type="entry name" value="2-OXOGLUTARATE (2OG) AND FE(II)-DEPENDENT OXYGENASE SUPERFAMILY PROTEIN-RELATED"/>
    <property type="match status" value="1"/>
</dbReference>
<evidence type="ECO:0000256" key="2">
    <source>
        <dbReference type="SAM" id="MobiDB-lite"/>
    </source>
</evidence>
<dbReference type="GO" id="GO:0046872">
    <property type="term" value="F:metal ion binding"/>
    <property type="evidence" value="ECO:0007669"/>
    <property type="project" value="UniProtKB-KW"/>
</dbReference>
<sequence length="375" mass="41597">MTPALETQSVHTATSKAGAIAPAPSSNIDASTLPLAVLDLSDFDPVNKPEQSRQLADRLTKASNEVGFFYLTGLGIETEKIEEMFRISAEYFAEPAEEKTPYWMDQDHIGYMGIGGQSLDPSGITDNKEMYNMAKWGDQHPGYSNRKHPAVLKKYWTELEYYSRHFHSLALKCLQLIALGLRIPDSEGTPGYLAFEKAHSYDAPSGDTFRFLHYPPPVATTDRTEEQAGVRVGAHTDWGSITILFGDKTGGLQIQLPKTKEWVHVPPVPNACVVNLGDIIQFWSSGYLRSTMHRVVPSADPQYKYSRRYSIAYFARPAFATPLVPINSPLINTEKKVDGSEDIMAPAFRSDSGGVLTAGEWLLKRATKSFTKADK</sequence>
<reference evidence="4 5" key="1">
    <citation type="journal article" date="2015" name="Genome Biol. Evol.">
        <title>Phylogenomic analyses indicate that early fungi evolved digesting cell walls of algal ancestors of land plants.</title>
        <authorList>
            <person name="Chang Y."/>
            <person name="Wang S."/>
            <person name="Sekimoto S."/>
            <person name="Aerts A.L."/>
            <person name="Choi C."/>
            <person name="Clum A."/>
            <person name="LaButti K.M."/>
            <person name="Lindquist E.A."/>
            <person name="Yee Ngan C."/>
            <person name="Ohm R.A."/>
            <person name="Salamov A.A."/>
            <person name="Grigoriev I.V."/>
            <person name="Spatafora J.W."/>
            <person name="Berbee M.L."/>
        </authorList>
    </citation>
    <scope>NUCLEOTIDE SEQUENCE [LARGE SCALE GENOMIC DNA]</scope>
    <source>
        <strain evidence="4 5">JEL478</strain>
    </source>
</reference>
<dbReference type="EMBL" id="KQ965740">
    <property type="protein sequence ID" value="KXS19048.1"/>
    <property type="molecule type" value="Genomic_DNA"/>
</dbReference>
<dbReference type="InterPro" id="IPR026992">
    <property type="entry name" value="DIOX_N"/>
</dbReference>
<dbReference type="OrthoDB" id="288590at2759"/>
<comment type="similarity">
    <text evidence="1">Belongs to the iron/ascorbate-dependent oxidoreductase family.</text>
</comment>
<dbReference type="InterPro" id="IPR050231">
    <property type="entry name" value="Iron_ascorbate_oxido_reductase"/>
</dbReference>
<dbReference type="InterPro" id="IPR005123">
    <property type="entry name" value="Oxoglu/Fe-dep_dioxygenase_dom"/>
</dbReference>
<keyword evidence="1" id="KW-0408">Iron</keyword>
<gene>
    <name evidence="4" type="ORF">M427DRAFT_53500</name>
</gene>
<keyword evidence="1" id="KW-0560">Oxidoreductase</keyword>
<dbReference type="OMA" id="WTELEYY"/>
<dbReference type="AlphaFoldDB" id="A0A139AQP6"/>
<protein>
    <submittedName>
        <fullName evidence="4">Clavaminate synthase-like protein</fullName>
    </submittedName>
</protein>
<feature type="region of interest" description="Disordered" evidence="2">
    <location>
        <begin position="1"/>
        <end position="23"/>
    </location>
</feature>
<keyword evidence="5" id="KW-1185">Reference proteome</keyword>
<accession>A0A139AQP6</accession>
<evidence type="ECO:0000313" key="4">
    <source>
        <dbReference type="EMBL" id="KXS19048.1"/>
    </source>
</evidence>
<evidence type="ECO:0000256" key="1">
    <source>
        <dbReference type="RuleBase" id="RU003682"/>
    </source>
</evidence>
<dbReference type="Proteomes" id="UP000070544">
    <property type="component" value="Unassembled WGS sequence"/>
</dbReference>
<evidence type="ECO:0000259" key="3">
    <source>
        <dbReference type="PROSITE" id="PS51471"/>
    </source>
</evidence>
<dbReference type="STRING" id="1344416.A0A139AQP6"/>
<name>A0A139AQP6_GONPJ</name>
<dbReference type="PROSITE" id="PS51471">
    <property type="entry name" value="FE2OG_OXY"/>
    <property type="match status" value="1"/>
</dbReference>
<keyword evidence="1" id="KW-0479">Metal-binding</keyword>
<dbReference type="InterPro" id="IPR044861">
    <property type="entry name" value="IPNS-like_FE2OG_OXY"/>
</dbReference>
<evidence type="ECO:0000313" key="5">
    <source>
        <dbReference type="Proteomes" id="UP000070544"/>
    </source>
</evidence>
<organism evidence="4 5">
    <name type="scientific">Gonapodya prolifera (strain JEL478)</name>
    <name type="common">Monoblepharis prolifera</name>
    <dbReference type="NCBI Taxonomy" id="1344416"/>
    <lineage>
        <taxon>Eukaryota</taxon>
        <taxon>Fungi</taxon>
        <taxon>Fungi incertae sedis</taxon>
        <taxon>Chytridiomycota</taxon>
        <taxon>Chytridiomycota incertae sedis</taxon>
        <taxon>Monoblepharidomycetes</taxon>
        <taxon>Monoblepharidales</taxon>
        <taxon>Gonapodyaceae</taxon>
        <taxon>Gonapodya</taxon>
    </lineage>
</organism>
<dbReference type="SUPFAM" id="SSF51197">
    <property type="entry name" value="Clavaminate synthase-like"/>
    <property type="match status" value="1"/>
</dbReference>